<keyword evidence="4" id="KW-1185">Reference proteome</keyword>
<evidence type="ECO:0000256" key="2">
    <source>
        <dbReference type="SAM" id="MobiDB-lite"/>
    </source>
</evidence>
<evidence type="ECO:0000256" key="1">
    <source>
        <dbReference type="SAM" id="Coils"/>
    </source>
</evidence>
<keyword evidence="1" id="KW-0175">Coiled coil</keyword>
<dbReference type="OrthoDB" id="3647690at2759"/>
<organism evidence="3 4">
    <name type="scientific">Gymnopilus junonius</name>
    <name type="common">Spectacular rustgill mushroom</name>
    <name type="synonym">Gymnopilus spectabilis subsp. junonius</name>
    <dbReference type="NCBI Taxonomy" id="109634"/>
    <lineage>
        <taxon>Eukaryota</taxon>
        <taxon>Fungi</taxon>
        <taxon>Dikarya</taxon>
        <taxon>Basidiomycota</taxon>
        <taxon>Agaricomycotina</taxon>
        <taxon>Agaricomycetes</taxon>
        <taxon>Agaricomycetidae</taxon>
        <taxon>Agaricales</taxon>
        <taxon>Agaricineae</taxon>
        <taxon>Hymenogastraceae</taxon>
        <taxon>Gymnopilus</taxon>
    </lineage>
</organism>
<accession>A0A9P5NMX7</accession>
<dbReference type="EMBL" id="JADNYJ010000046">
    <property type="protein sequence ID" value="KAF8900719.1"/>
    <property type="molecule type" value="Genomic_DNA"/>
</dbReference>
<dbReference type="Proteomes" id="UP000724874">
    <property type="component" value="Unassembled WGS sequence"/>
</dbReference>
<proteinExistence type="predicted"/>
<evidence type="ECO:0000313" key="3">
    <source>
        <dbReference type="EMBL" id="KAF8900719.1"/>
    </source>
</evidence>
<dbReference type="AlphaFoldDB" id="A0A9P5NMX7"/>
<sequence length="332" mass="37496">MQSEITLQAELTSRLKARLASESAKNEGLQLEVLALQPQLVQPNQLDASSEQERTENAAALEKLQKYVLELEGQRTALTAQKEEWEITHKKLLSDLETETHRKVDAEKDRDFFKEQYAKASGFVGQVRDENKDLEKKATIAQEQATTGVAGVRMLFEARVKMLEEDLKAWRRTAEFMIQKDIRTNDDIRKRAAETPELHARCARQEVALEEMQERQDELEEEVKEKKEAFEVAEREVEHWKSQAARLNIELSEAKTKLETIARAAGSGSVNESFSQSQDMGDGDSGGGSEMVYCCQWRTSDGNGNTTACKEAFSTISELEQHLFTGGHLQPS</sequence>
<feature type="coiled-coil region" evidence="1">
    <location>
        <begin position="124"/>
        <end position="264"/>
    </location>
</feature>
<name>A0A9P5NMX7_GYMJU</name>
<gene>
    <name evidence="3" type="ORF">CPB84DRAFT_1019628</name>
</gene>
<reference evidence="3" key="1">
    <citation type="submission" date="2020-11" db="EMBL/GenBank/DDBJ databases">
        <authorList>
            <consortium name="DOE Joint Genome Institute"/>
            <person name="Ahrendt S."/>
            <person name="Riley R."/>
            <person name="Andreopoulos W."/>
            <person name="LaButti K."/>
            <person name="Pangilinan J."/>
            <person name="Ruiz-duenas F.J."/>
            <person name="Barrasa J.M."/>
            <person name="Sanchez-Garcia M."/>
            <person name="Camarero S."/>
            <person name="Miyauchi S."/>
            <person name="Serrano A."/>
            <person name="Linde D."/>
            <person name="Babiker R."/>
            <person name="Drula E."/>
            <person name="Ayuso-Fernandez I."/>
            <person name="Pacheco R."/>
            <person name="Padilla G."/>
            <person name="Ferreira P."/>
            <person name="Barriuso J."/>
            <person name="Kellner H."/>
            <person name="Castanera R."/>
            <person name="Alfaro M."/>
            <person name="Ramirez L."/>
            <person name="Pisabarro A.G."/>
            <person name="Kuo A."/>
            <person name="Tritt A."/>
            <person name="Lipzen A."/>
            <person name="He G."/>
            <person name="Yan M."/>
            <person name="Ng V."/>
            <person name="Cullen D."/>
            <person name="Martin F."/>
            <person name="Rosso M.-N."/>
            <person name="Henrissat B."/>
            <person name="Hibbett D."/>
            <person name="Martinez A.T."/>
            <person name="Grigoriev I.V."/>
        </authorList>
    </citation>
    <scope>NUCLEOTIDE SEQUENCE</scope>
    <source>
        <strain evidence="3">AH 44721</strain>
    </source>
</reference>
<evidence type="ECO:0000313" key="4">
    <source>
        <dbReference type="Proteomes" id="UP000724874"/>
    </source>
</evidence>
<feature type="region of interest" description="Disordered" evidence="2">
    <location>
        <begin position="265"/>
        <end position="286"/>
    </location>
</feature>
<protein>
    <submittedName>
        <fullName evidence="3">Uncharacterized protein</fullName>
    </submittedName>
</protein>
<comment type="caution">
    <text evidence="3">The sequence shown here is derived from an EMBL/GenBank/DDBJ whole genome shotgun (WGS) entry which is preliminary data.</text>
</comment>